<keyword evidence="4" id="KW-0378">Hydrolase</keyword>
<protein>
    <submittedName>
        <fullName evidence="4">Glycosidase</fullName>
    </submittedName>
</protein>
<dbReference type="EMBL" id="SDHX01000001">
    <property type="protein sequence ID" value="RXK55870.1"/>
    <property type="molecule type" value="Genomic_DNA"/>
</dbReference>
<comment type="similarity">
    <text evidence="3">Belongs to the glycosyl hydrolase 130 family.</text>
</comment>
<keyword evidence="4" id="KW-0326">Glycosidase</keyword>
<evidence type="ECO:0000256" key="2">
    <source>
        <dbReference type="ARBA" id="ARBA00022679"/>
    </source>
</evidence>
<name>A0A4Q1CAE2_9BACT</name>
<accession>A0A4Q1CAE2</accession>
<comment type="caution">
    <text evidence="4">The sequence shown here is derived from an EMBL/GenBank/DDBJ whole genome shotgun (WGS) entry which is preliminary data.</text>
</comment>
<evidence type="ECO:0000313" key="5">
    <source>
        <dbReference type="Proteomes" id="UP000290218"/>
    </source>
</evidence>
<dbReference type="PANTHER" id="PTHR34106:SF5">
    <property type="entry name" value="GLYCOSIDASE"/>
    <property type="match status" value="1"/>
</dbReference>
<dbReference type="CDD" id="cd18614">
    <property type="entry name" value="GH130"/>
    <property type="match status" value="1"/>
</dbReference>
<sequence>MSYLADFQLSRHPANPILRPDPTLAWESLVATNPAAWYDDVAGEVLLLYRAAGDDADHRVHLALARSRDGIHFQRDPGNPVASPLPNTPDGGCLEDPRIIKIGDWYYVTVASRPFPPGRYWDPAALARRPHLAFPPHFPAALRQNLTSTHLFLTRDFKEWIRAGRLTDPSLDERDVVIFPEQVGGKWVTLHRPMQWHGQGFPNAQPAIWIAANVDLLGWKQLRLLAKAEYDWELKVGANNPPLKTPHGWLQIYHAVGPDKHYRLGALLLDLEDPFRVTHRTRRAIYEPTAEWETKGLYNGVCFPCGHAVLNGTYHLYYGGGDVVCGVATAPLAELLDHVRTQPV</sequence>
<dbReference type="RefSeq" id="WP_129047236.1">
    <property type="nucleotide sequence ID" value="NZ_SDHX01000001.1"/>
</dbReference>
<gene>
    <name evidence="4" type="ORF">ESB00_08300</name>
</gene>
<dbReference type="SUPFAM" id="SSF75005">
    <property type="entry name" value="Arabinanase/levansucrase/invertase"/>
    <property type="match status" value="1"/>
</dbReference>
<dbReference type="OrthoDB" id="9759709at2"/>
<reference evidence="4 5" key="1">
    <citation type="submission" date="2019-01" db="EMBL/GenBank/DDBJ databases">
        <title>Lacunisphaera sp. strain TWA-58.</title>
        <authorList>
            <person name="Chen W.-M."/>
        </authorList>
    </citation>
    <scope>NUCLEOTIDE SEQUENCE [LARGE SCALE GENOMIC DNA]</scope>
    <source>
        <strain evidence="4 5">TWA-58</strain>
    </source>
</reference>
<keyword evidence="5" id="KW-1185">Reference proteome</keyword>
<dbReference type="Proteomes" id="UP000290218">
    <property type="component" value="Unassembled WGS sequence"/>
</dbReference>
<dbReference type="PANTHER" id="PTHR34106">
    <property type="entry name" value="GLYCOSIDASE"/>
    <property type="match status" value="1"/>
</dbReference>
<dbReference type="PIRSF" id="PIRSF016202">
    <property type="entry name" value="PH1107"/>
    <property type="match status" value="1"/>
</dbReference>
<dbReference type="GO" id="GO:0016798">
    <property type="term" value="F:hydrolase activity, acting on glycosyl bonds"/>
    <property type="evidence" value="ECO:0007669"/>
    <property type="project" value="UniProtKB-KW"/>
</dbReference>
<proteinExistence type="inferred from homology"/>
<evidence type="ECO:0000256" key="3">
    <source>
        <dbReference type="ARBA" id="ARBA00024356"/>
    </source>
</evidence>
<keyword evidence="1" id="KW-0328">Glycosyltransferase</keyword>
<dbReference type="InterPro" id="IPR007184">
    <property type="entry name" value="Mannoside_phosphorylase"/>
</dbReference>
<evidence type="ECO:0000313" key="4">
    <source>
        <dbReference type="EMBL" id="RXK55870.1"/>
    </source>
</evidence>
<organism evidence="4 5">
    <name type="scientific">Oleiharenicola lentus</name>
    <dbReference type="NCBI Taxonomy" id="2508720"/>
    <lineage>
        <taxon>Bacteria</taxon>
        <taxon>Pseudomonadati</taxon>
        <taxon>Verrucomicrobiota</taxon>
        <taxon>Opitutia</taxon>
        <taxon>Opitutales</taxon>
        <taxon>Opitutaceae</taxon>
        <taxon>Oleiharenicola</taxon>
    </lineage>
</organism>
<dbReference type="GO" id="GO:0016757">
    <property type="term" value="F:glycosyltransferase activity"/>
    <property type="evidence" value="ECO:0007669"/>
    <property type="project" value="UniProtKB-KW"/>
</dbReference>
<dbReference type="Gene3D" id="2.115.10.20">
    <property type="entry name" value="Glycosyl hydrolase domain, family 43"/>
    <property type="match status" value="1"/>
</dbReference>
<keyword evidence="2" id="KW-0808">Transferase</keyword>
<dbReference type="Pfam" id="PF04041">
    <property type="entry name" value="Glyco_hydro_130"/>
    <property type="match status" value="2"/>
</dbReference>
<evidence type="ECO:0000256" key="1">
    <source>
        <dbReference type="ARBA" id="ARBA00022676"/>
    </source>
</evidence>
<dbReference type="AlphaFoldDB" id="A0A4Q1CAE2"/>
<dbReference type="InterPro" id="IPR023296">
    <property type="entry name" value="Glyco_hydro_beta-prop_sf"/>
</dbReference>